<evidence type="ECO:0008006" key="3">
    <source>
        <dbReference type="Google" id="ProtNLM"/>
    </source>
</evidence>
<reference evidence="1" key="1">
    <citation type="journal article" date="2019" name="PLoS Negl. Trop. Dis.">
        <title>Revisiting the worldwide diversity of Leptospira species in the environment.</title>
        <authorList>
            <person name="Vincent A.T."/>
            <person name="Schiettekatte O."/>
            <person name="Bourhy P."/>
            <person name="Veyrier F.J."/>
            <person name="Picardeau M."/>
        </authorList>
    </citation>
    <scope>NUCLEOTIDE SEQUENCE [LARGE SCALE GENOMIC DNA]</scope>
    <source>
        <strain evidence="1">201800287</strain>
    </source>
</reference>
<sequence>MKSALAYLVSIVFLIASISGCSGHYFIYTKDLAHISKPGVTTYAKPGDPLMPTKMHSLLVLDTYVYGVRLDSENLTMGFNEMFVIKPGKHNIDIYIQTLGRRSSLMNISFEVKEYQTVFICNGVQGGLAKPYIKTIEGFRFEREKYYNPCP</sequence>
<gene>
    <name evidence="1" type="ORF">EHQ24_12510</name>
</gene>
<accession>A0A4R9I7H8</accession>
<dbReference type="PROSITE" id="PS51257">
    <property type="entry name" value="PROKAR_LIPOPROTEIN"/>
    <property type="match status" value="1"/>
</dbReference>
<dbReference type="Proteomes" id="UP000298009">
    <property type="component" value="Unassembled WGS sequence"/>
</dbReference>
<dbReference type="AlphaFoldDB" id="A0A4R9I7H8"/>
<protein>
    <recommendedName>
        <fullName evidence="3">DUF2846 domain-containing protein</fullName>
    </recommendedName>
</protein>
<keyword evidence="2" id="KW-1185">Reference proteome</keyword>
<evidence type="ECO:0000313" key="1">
    <source>
        <dbReference type="EMBL" id="TGK82088.1"/>
    </source>
</evidence>
<name>A0A4R9I7H8_9LEPT</name>
<dbReference type="EMBL" id="RQFK01000026">
    <property type="protein sequence ID" value="TGK82088.1"/>
    <property type="molecule type" value="Genomic_DNA"/>
</dbReference>
<comment type="caution">
    <text evidence="1">The sequence shown here is derived from an EMBL/GenBank/DDBJ whole genome shotgun (WGS) entry which is preliminary data.</text>
</comment>
<evidence type="ECO:0000313" key="2">
    <source>
        <dbReference type="Proteomes" id="UP000298009"/>
    </source>
</evidence>
<organism evidence="1 2">
    <name type="scientific">Leptospira noumeaensis</name>
    <dbReference type="NCBI Taxonomy" id="2484964"/>
    <lineage>
        <taxon>Bacteria</taxon>
        <taxon>Pseudomonadati</taxon>
        <taxon>Spirochaetota</taxon>
        <taxon>Spirochaetia</taxon>
        <taxon>Leptospirales</taxon>
        <taxon>Leptospiraceae</taxon>
        <taxon>Leptospira</taxon>
    </lineage>
</organism>
<proteinExistence type="predicted"/>
<dbReference type="RefSeq" id="WP_135601927.1">
    <property type="nucleotide sequence ID" value="NZ_RQFK01000026.1"/>
</dbReference>